<accession>A0AAV7SCX7</accession>
<evidence type="ECO:0000313" key="2">
    <source>
        <dbReference type="Proteomes" id="UP001066276"/>
    </source>
</evidence>
<protein>
    <submittedName>
        <fullName evidence="1">Uncharacterized protein</fullName>
    </submittedName>
</protein>
<gene>
    <name evidence="1" type="ORF">NDU88_001935</name>
</gene>
<keyword evidence="2" id="KW-1185">Reference proteome</keyword>
<reference evidence="1" key="1">
    <citation type="journal article" date="2022" name="bioRxiv">
        <title>Sequencing and chromosome-scale assembly of the giantPleurodeles waltlgenome.</title>
        <authorList>
            <person name="Brown T."/>
            <person name="Elewa A."/>
            <person name="Iarovenko S."/>
            <person name="Subramanian E."/>
            <person name="Araus A.J."/>
            <person name="Petzold A."/>
            <person name="Susuki M."/>
            <person name="Suzuki K.-i.T."/>
            <person name="Hayashi T."/>
            <person name="Toyoda A."/>
            <person name="Oliveira C."/>
            <person name="Osipova E."/>
            <person name="Leigh N.D."/>
            <person name="Simon A."/>
            <person name="Yun M.H."/>
        </authorList>
    </citation>
    <scope>NUCLEOTIDE SEQUENCE</scope>
    <source>
        <strain evidence="1">20211129_DDA</strain>
        <tissue evidence="1">Liver</tissue>
    </source>
</reference>
<organism evidence="1 2">
    <name type="scientific">Pleurodeles waltl</name>
    <name type="common">Iberian ribbed newt</name>
    <dbReference type="NCBI Taxonomy" id="8319"/>
    <lineage>
        <taxon>Eukaryota</taxon>
        <taxon>Metazoa</taxon>
        <taxon>Chordata</taxon>
        <taxon>Craniata</taxon>
        <taxon>Vertebrata</taxon>
        <taxon>Euteleostomi</taxon>
        <taxon>Amphibia</taxon>
        <taxon>Batrachia</taxon>
        <taxon>Caudata</taxon>
        <taxon>Salamandroidea</taxon>
        <taxon>Salamandridae</taxon>
        <taxon>Pleurodelinae</taxon>
        <taxon>Pleurodeles</taxon>
    </lineage>
</organism>
<dbReference type="EMBL" id="JANPWB010000008">
    <property type="protein sequence ID" value="KAJ1161449.1"/>
    <property type="molecule type" value="Genomic_DNA"/>
</dbReference>
<dbReference type="AlphaFoldDB" id="A0AAV7SCX7"/>
<comment type="caution">
    <text evidence="1">The sequence shown here is derived from an EMBL/GenBank/DDBJ whole genome shotgun (WGS) entry which is preliminary data.</text>
</comment>
<evidence type="ECO:0000313" key="1">
    <source>
        <dbReference type="EMBL" id="KAJ1161449.1"/>
    </source>
</evidence>
<sequence>MCFALCFRFSRSASGSAALQQQFRHHPHNKRLVITNVATSCPPAKRGVKPRPRECSEEEVKPCHAVGAEQKTSACSEVCRPTAGCVVYRSMGELVEILEAGTVGDVFCVIWAREELTPVT</sequence>
<proteinExistence type="predicted"/>
<name>A0AAV7SCX7_PLEWA</name>
<dbReference type="Proteomes" id="UP001066276">
    <property type="component" value="Chromosome 4_2"/>
</dbReference>